<accession>A0A5N6YB59</accession>
<feature type="transmembrane region" description="Helical" evidence="1">
    <location>
        <begin position="20"/>
        <end position="42"/>
    </location>
</feature>
<evidence type="ECO:0000256" key="1">
    <source>
        <dbReference type="SAM" id="Phobius"/>
    </source>
</evidence>
<keyword evidence="1" id="KW-0472">Membrane</keyword>
<dbReference type="OrthoDB" id="4352441at2759"/>
<dbReference type="AlphaFoldDB" id="A0A5N6YB59"/>
<dbReference type="EMBL" id="ML737133">
    <property type="protein sequence ID" value="KAE8342692.1"/>
    <property type="molecule type" value="Genomic_DNA"/>
</dbReference>
<proteinExistence type="predicted"/>
<protein>
    <submittedName>
        <fullName evidence="2">Uncharacterized protein</fullName>
    </submittedName>
</protein>
<sequence length="206" mass="23217">MNVGLNFPDSPSPENVKWQTAWFALVSLGLAAMMQPCGNVLGQRTKNHRFYIRASPVVCAADMVQFIAFVLLGFSHDPQVWLRNVKFELRERFEGESGAKDREAAENSIIIRWILMIMGAYGFQVIKLMAMRGVPWTQAWAMMFATSILFGEVLLYTFLTSMTARLVHPLAGAATRYPTLSITLESLQSHFSSPFHMGLLIFSFTK</sequence>
<feature type="transmembrane region" description="Helical" evidence="1">
    <location>
        <begin position="110"/>
        <end position="128"/>
    </location>
</feature>
<evidence type="ECO:0000313" key="2">
    <source>
        <dbReference type="EMBL" id="KAE8342692.1"/>
    </source>
</evidence>
<keyword evidence="1" id="KW-1133">Transmembrane helix</keyword>
<name>A0A5N6YB59_9EURO</name>
<dbReference type="Proteomes" id="UP000325558">
    <property type="component" value="Unassembled WGS sequence"/>
</dbReference>
<feature type="transmembrane region" description="Helical" evidence="1">
    <location>
        <begin position="140"/>
        <end position="159"/>
    </location>
</feature>
<gene>
    <name evidence="2" type="ORF">BDV24DRAFT_162225</name>
</gene>
<keyword evidence="1" id="KW-0812">Transmembrane</keyword>
<organism evidence="2">
    <name type="scientific">Aspergillus arachidicola</name>
    <dbReference type="NCBI Taxonomy" id="656916"/>
    <lineage>
        <taxon>Eukaryota</taxon>
        <taxon>Fungi</taxon>
        <taxon>Dikarya</taxon>
        <taxon>Ascomycota</taxon>
        <taxon>Pezizomycotina</taxon>
        <taxon>Eurotiomycetes</taxon>
        <taxon>Eurotiomycetidae</taxon>
        <taxon>Eurotiales</taxon>
        <taxon>Aspergillaceae</taxon>
        <taxon>Aspergillus</taxon>
        <taxon>Aspergillus subgen. Circumdati</taxon>
    </lineage>
</organism>
<reference evidence="2" key="1">
    <citation type="submission" date="2019-04" db="EMBL/GenBank/DDBJ databases">
        <title>Friends and foes A comparative genomics study of 23 Aspergillus species from section Flavi.</title>
        <authorList>
            <consortium name="DOE Joint Genome Institute"/>
            <person name="Kjaerbolling I."/>
            <person name="Vesth T."/>
            <person name="Frisvad J.C."/>
            <person name="Nybo J.L."/>
            <person name="Theobald S."/>
            <person name="Kildgaard S."/>
            <person name="Isbrandt T."/>
            <person name="Kuo A."/>
            <person name="Sato A."/>
            <person name="Lyhne E.K."/>
            <person name="Kogle M.E."/>
            <person name="Wiebenga A."/>
            <person name="Kun R.S."/>
            <person name="Lubbers R.J."/>
            <person name="Makela M.R."/>
            <person name="Barry K."/>
            <person name="Chovatia M."/>
            <person name="Clum A."/>
            <person name="Daum C."/>
            <person name="Haridas S."/>
            <person name="He G."/>
            <person name="LaButti K."/>
            <person name="Lipzen A."/>
            <person name="Mondo S."/>
            <person name="Riley R."/>
            <person name="Salamov A."/>
            <person name="Simmons B.A."/>
            <person name="Magnuson J.K."/>
            <person name="Henrissat B."/>
            <person name="Mortensen U.H."/>
            <person name="Larsen T.O."/>
            <person name="Devries R.P."/>
            <person name="Grigoriev I.V."/>
            <person name="Machida M."/>
            <person name="Baker S.E."/>
            <person name="Andersen M.R."/>
        </authorList>
    </citation>
    <scope>NUCLEOTIDE SEQUENCE</scope>
    <source>
        <strain evidence="2">CBS 117612</strain>
    </source>
</reference>